<reference evidence="4 5" key="1">
    <citation type="journal article" date="2021" name="Int. J. Syst. Evol. Microbiol.">
        <title>Classification of three corynebacterial strains isolated from a small paddock in North Rhine-Westphalia: proposal of &lt;i&gt;Corynebacterium kalinowskii&lt;/i&gt; sp. nov., &lt;i&gt;Corynebacterium comes&lt;/i&gt; sp. nov. and &lt;i&gt;Corynebacterium occultum&lt;/i&gt; sp. nov.</title>
        <authorList>
            <person name="Schaffert L."/>
            <person name="Ruwe M."/>
            <person name="Milse J."/>
            <person name="Hanuschka K."/>
            <person name="Ortseifen V."/>
            <person name="Droste J."/>
            <person name="Brandt D."/>
            <person name="Schl L."/>
            <person name="Kutter Y."/>
            <person name="Vinke S."/>
            <person name="Vieh P."/>
            <person name="Jacob L."/>
            <person name="L N.C."/>
            <person name="Schulte-Berndt E."/>
            <person name="Hain C."/>
            <person name="Linder M."/>
            <person name="Schmidt P."/>
            <person name="Wollenschl L."/>
            <person name="Luttermann T."/>
            <person name="Thieme E."/>
            <person name="Hassa J."/>
            <person name="Haak M."/>
            <person name="Wittchen M."/>
            <person name="Mentz A."/>
            <person name="Persicke M."/>
            <person name="Busche T."/>
            <person name="R C."/>
        </authorList>
    </citation>
    <scope>NUCLEOTIDE SEQUENCE [LARGE SCALE GENOMIC DNA]</scope>
    <source>
        <strain evidence="4 5">2019</strain>
    </source>
</reference>
<dbReference type="Proteomes" id="UP000425178">
    <property type="component" value="Chromosome"/>
</dbReference>
<dbReference type="PANTHER" id="PTHR30466">
    <property type="entry name" value="FLAVIN REDUCTASE"/>
    <property type="match status" value="1"/>
</dbReference>
<dbReference type="RefSeq" id="WP_156229265.1">
    <property type="nucleotide sequence ID" value="NZ_CP046453.1"/>
</dbReference>
<dbReference type="GO" id="GO:0036382">
    <property type="term" value="F:flavin reductase (NADH) activity"/>
    <property type="evidence" value="ECO:0007669"/>
    <property type="project" value="UniProtKB-EC"/>
</dbReference>
<dbReference type="EMBL" id="CP046453">
    <property type="protein sequence ID" value="QGU05872.1"/>
    <property type="molecule type" value="Genomic_DNA"/>
</dbReference>
<evidence type="ECO:0000259" key="3">
    <source>
        <dbReference type="SMART" id="SM00903"/>
    </source>
</evidence>
<dbReference type="Gene3D" id="3.30.450.40">
    <property type="match status" value="1"/>
</dbReference>
<dbReference type="GO" id="GO:0010181">
    <property type="term" value="F:FMN binding"/>
    <property type="evidence" value="ECO:0007669"/>
    <property type="project" value="InterPro"/>
</dbReference>
<dbReference type="GO" id="GO:0042602">
    <property type="term" value="F:riboflavin reductase (NADPH) activity"/>
    <property type="evidence" value="ECO:0007669"/>
    <property type="project" value="TreeGrafter"/>
</dbReference>
<evidence type="ECO:0000256" key="1">
    <source>
        <dbReference type="ARBA" id="ARBA00008898"/>
    </source>
</evidence>
<dbReference type="InterPro" id="IPR050268">
    <property type="entry name" value="NADH-dep_flavin_reductase"/>
</dbReference>
<feature type="domain" description="Flavin reductase like" evidence="3">
    <location>
        <begin position="16"/>
        <end position="160"/>
    </location>
</feature>
<dbReference type="InterPro" id="IPR002563">
    <property type="entry name" value="Flavin_Rdtase-like_dom"/>
</dbReference>
<dbReference type="EC" id="1.5.1.36" evidence="4"/>
<dbReference type="KEGG" id="ccoe:CETAM_13235"/>
<dbReference type="InterPro" id="IPR012349">
    <property type="entry name" value="Split_barrel_FMN-bd"/>
</dbReference>
<gene>
    <name evidence="4" type="primary">hsaB2</name>
    <name evidence="4" type="ORF">CETAM_13235</name>
</gene>
<keyword evidence="2 4" id="KW-0560">Oxidoreductase</keyword>
<dbReference type="PANTHER" id="PTHR30466:SF11">
    <property type="entry name" value="FLAVIN-DEPENDENT MONOOXYGENASE, REDUCTASE SUBUNIT HSAB"/>
    <property type="match status" value="1"/>
</dbReference>
<dbReference type="SUPFAM" id="SSF50475">
    <property type="entry name" value="FMN-binding split barrel"/>
    <property type="match status" value="1"/>
</dbReference>
<dbReference type="Pfam" id="PF01613">
    <property type="entry name" value="Flavin_Reduct"/>
    <property type="match status" value="1"/>
</dbReference>
<organism evidence="4 5">
    <name type="scientific">Corynebacterium comes</name>
    <dbReference type="NCBI Taxonomy" id="2675218"/>
    <lineage>
        <taxon>Bacteria</taxon>
        <taxon>Bacillati</taxon>
        <taxon>Actinomycetota</taxon>
        <taxon>Actinomycetes</taxon>
        <taxon>Mycobacteriales</taxon>
        <taxon>Corynebacteriaceae</taxon>
        <taxon>Corynebacterium</taxon>
    </lineage>
</organism>
<dbReference type="InterPro" id="IPR029016">
    <property type="entry name" value="GAF-like_dom_sf"/>
</dbReference>
<sequence length="397" mass="42878">MTNVHHLDPALFREALGHHPTGVAVISSIDAEGQPIGLVVGTFNSVSLDPPLVGFFPMRESRSWAEVQKAGFFTVNIFAHDQEDVCRALTRRQPDKFAGLNWTPSTNGSPVLDDVVLSIDCTLADVAPAGDHHFVTGLVEDVTIHRPVPPLLFFQGGYGGFVPRSFVAPSDAIIAEAVQLVQSIRTDMEELATATDGEVAAYALVEDHAVAVAVAKAENLSAATVIGSKIPLTPPFGEVFLTNAPQSAIDDWFAKADRMGEDIAGISRQRLTHLQANGWTGSHTGPYRDSRLFPALVNYGTEEITPARDRELRNLLTEAASDLLPPDARNTGRHPGASLVAPILNSDGRCTLMLRLSHLPRLSVPEVEDCGRSLLEIASRAHSGSRHTDTREMENVR</sequence>
<dbReference type="AlphaFoldDB" id="A0A6B8VKE7"/>
<dbReference type="Gene3D" id="2.30.110.10">
    <property type="entry name" value="Electron Transport, Fmn-binding Protein, Chain A"/>
    <property type="match status" value="1"/>
</dbReference>
<evidence type="ECO:0000313" key="5">
    <source>
        <dbReference type="Proteomes" id="UP000425178"/>
    </source>
</evidence>
<evidence type="ECO:0000313" key="4">
    <source>
        <dbReference type="EMBL" id="QGU05872.1"/>
    </source>
</evidence>
<evidence type="ECO:0000256" key="2">
    <source>
        <dbReference type="ARBA" id="ARBA00023002"/>
    </source>
</evidence>
<name>A0A6B8VKE7_9CORY</name>
<dbReference type="GO" id="GO:0004497">
    <property type="term" value="F:monooxygenase activity"/>
    <property type="evidence" value="ECO:0007669"/>
    <property type="project" value="UniProtKB-KW"/>
</dbReference>
<proteinExistence type="inferred from homology"/>
<dbReference type="SMART" id="SM00903">
    <property type="entry name" value="Flavin_Reduct"/>
    <property type="match status" value="1"/>
</dbReference>
<keyword evidence="4" id="KW-0503">Monooxygenase</keyword>
<accession>A0A6B8VKE7</accession>
<keyword evidence="5" id="KW-1185">Reference proteome</keyword>
<protein>
    <submittedName>
        <fullName evidence="4">Flavin-dependent monooxygenase, reductase subunit HsaB</fullName>
        <ecNumber evidence="4">1.5.1.36</ecNumber>
    </submittedName>
</protein>
<comment type="similarity">
    <text evidence="1">Belongs to the non-flavoprotein flavin reductase family.</text>
</comment>